<evidence type="ECO:0000256" key="2">
    <source>
        <dbReference type="SAM" id="SignalP"/>
    </source>
</evidence>
<dbReference type="InterPro" id="IPR006047">
    <property type="entry name" value="GH13_cat_dom"/>
</dbReference>
<reference evidence="5" key="1">
    <citation type="submission" date="2012-06" db="EMBL/GenBank/DDBJ databases">
        <title>The complete genome of Belliella baltica DSM 15883.</title>
        <authorList>
            <person name="Lucas S."/>
            <person name="Copeland A."/>
            <person name="Lapidus A."/>
            <person name="Goodwin L."/>
            <person name="Pitluck S."/>
            <person name="Peters L."/>
            <person name="Mikhailova N."/>
            <person name="Davenport K."/>
            <person name="Kyrpides N."/>
            <person name="Mavromatis K."/>
            <person name="Pagani I."/>
            <person name="Ivanova N."/>
            <person name="Ovchinnikova G."/>
            <person name="Zeytun A."/>
            <person name="Detter J.C."/>
            <person name="Han C."/>
            <person name="Land M."/>
            <person name="Hauser L."/>
            <person name="Markowitz V."/>
            <person name="Cheng J.-F."/>
            <person name="Hugenholtz P."/>
            <person name="Woyke T."/>
            <person name="Wu D."/>
            <person name="Tindall B."/>
            <person name="Pomrenke H."/>
            <person name="Brambilla E."/>
            <person name="Klenk H.-P."/>
            <person name="Eisen J.A."/>
        </authorList>
    </citation>
    <scope>NUCLEOTIDE SEQUENCE [LARGE SCALE GENOMIC DNA]</scope>
    <source>
        <strain evidence="5">DSM 15883 / CIP 108006 / LMG 21964 / BA134</strain>
    </source>
</reference>
<dbReference type="PANTHER" id="PTHR43651">
    <property type="entry name" value="1,4-ALPHA-GLUCAN-BRANCHING ENZYME"/>
    <property type="match status" value="1"/>
</dbReference>
<dbReference type="InterPro" id="IPR026444">
    <property type="entry name" value="Secre_tail"/>
</dbReference>
<feature type="signal peptide" evidence="2">
    <location>
        <begin position="1"/>
        <end position="23"/>
    </location>
</feature>
<dbReference type="InterPro" id="IPR013783">
    <property type="entry name" value="Ig-like_fold"/>
</dbReference>
<dbReference type="Gene3D" id="2.60.40.10">
    <property type="entry name" value="Immunoglobulins"/>
    <property type="match status" value="1"/>
</dbReference>
<dbReference type="HOGENOM" id="CLU_005821_0_0_10"/>
<organism evidence="4 5">
    <name type="scientific">Belliella baltica (strain DSM 15883 / CIP 108006 / LMG 21964 / BA134)</name>
    <dbReference type="NCBI Taxonomy" id="866536"/>
    <lineage>
        <taxon>Bacteria</taxon>
        <taxon>Pseudomonadati</taxon>
        <taxon>Bacteroidota</taxon>
        <taxon>Cytophagia</taxon>
        <taxon>Cytophagales</taxon>
        <taxon>Cyclobacteriaceae</taxon>
        <taxon>Belliella</taxon>
    </lineage>
</organism>
<evidence type="ECO:0000313" key="5">
    <source>
        <dbReference type="Proteomes" id="UP000006050"/>
    </source>
</evidence>
<keyword evidence="1" id="KW-0119">Carbohydrate metabolism</keyword>
<dbReference type="eggNOG" id="COG0296">
    <property type="taxonomic scope" value="Bacteria"/>
</dbReference>
<proteinExistence type="predicted"/>
<dbReference type="RefSeq" id="WP_014773784.1">
    <property type="nucleotide sequence ID" value="NC_018010.1"/>
</dbReference>
<dbReference type="CDD" id="cd11350">
    <property type="entry name" value="AmyAc_4"/>
    <property type="match status" value="1"/>
</dbReference>
<dbReference type="InterPro" id="IPR014756">
    <property type="entry name" value="Ig_E-set"/>
</dbReference>
<gene>
    <name evidence="4" type="ordered locus">Belba_3343</name>
</gene>
<keyword evidence="2" id="KW-0732">Signal</keyword>
<sequence>MKSRITISIYLLVLLFFSSSAIAQVTTQPGFPRADQKVKIIYDATQGSSGLVGEDPVYIHIGAVTQGPTSTTWSIVPFEWGTANPDARMSKVEGESDLWEWELTPNELFEISGDQTVFRLGMVFRNATGNREGKTATNGDFFVNLSQGFDVSFTNPLTSSMLLEIGESQEISIVASEASNLSITINNSEVASSLESETLDYTFNATTEGVFEIQAKAISGDQEATADISINVVGQSPQAELPEGVRKGINYISDTEVILVLEAPKKKNVFVIGDFNDWQILPSYQMFQTTNKEMFWLRITDLNPGEEYIFQYLVDGSIRIGDPYADKTSDPFNDQEIIDQNRYPELKPYPQGKTEFQASYLQTAQQPYEWKYLDYNKPKPEELVVYELLVRDFDDRRTYKAVTERLDYLKDLGINAIELMPIKEFEGNLSWGYNPSFFFAADKVYGPKNDLKELIDEAHKRDMVVILDMVLNHAFGQNPMVRLYNDGDYGAPTEDNPWFNRVARHPFNVGYDFNHESEYTKAFVDTVNHYWLSEYKFDGYRFDLSKGFTQVNSGDNVSFWSQRDESRIAIWKNIYDNIKKDFPDAYVILEHFADNSEETELANYGLMFWGNMNGDFRAMAKGENRNFDWGYYKTRGWEQSNLVTYMESQDEERTMWESINYGQRSPIDIRELNHATNRNQLMATFFFAIPGPKMLWQFEEFGYDLELNNDRLGVKPTRWNYLDNPERQRLFNLYRAMIQLKNDYNFFNEPDEATLSLTQVVKSIKVEEGDLSVVLYGNFGLTDVNNASLTFPSTGTWYNYFTGEEINLTSNSITQRLRGNQFVLYTNQKLPMPEGQILEDIITSVEEENIDDLAFKIYPNPSSDMLNISMPNGFNQFNYRVLDLTGRVLLEGEESGVSNNLELEIKDFKAGLYIFELNDNRQLVRKRFIKK</sequence>
<evidence type="ECO:0000259" key="3">
    <source>
        <dbReference type="SMART" id="SM00642"/>
    </source>
</evidence>
<dbReference type="InterPro" id="IPR017853">
    <property type="entry name" value="GH"/>
</dbReference>
<dbReference type="Gene3D" id="3.20.20.80">
    <property type="entry name" value="Glycosidases"/>
    <property type="match status" value="1"/>
</dbReference>
<name>I3Z9C9_BELBD</name>
<dbReference type="OrthoDB" id="9761875at2"/>
<evidence type="ECO:0000313" key="4">
    <source>
        <dbReference type="EMBL" id="AFL85847.1"/>
    </source>
</evidence>
<dbReference type="Proteomes" id="UP000006050">
    <property type="component" value="Chromosome"/>
</dbReference>
<dbReference type="Pfam" id="PF00128">
    <property type="entry name" value="Alpha-amylase"/>
    <property type="match status" value="1"/>
</dbReference>
<dbReference type="SUPFAM" id="SSF51445">
    <property type="entry name" value="(Trans)glycosidases"/>
    <property type="match status" value="1"/>
</dbReference>
<dbReference type="Pfam" id="PF18962">
    <property type="entry name" value="Por_Secre_tail"/>
    <property type="match status" value="1"/>
</dbReference>
<keyword evidence="5" id="KW-1185">Reference proteome</keyword>
<evidence type="ECO:0000256" key="1">
    <source>
        <dbReference type="ARBA" id="ARBA00023277"/>
    </source>
</evidence>
<feature type="chain" id="PRO_5003684495" evidence="2">
    <location>
        <begin position="24"/>
        <end position="931"/>
    </location>
</feature>
<protein>
    <submittedName>
        <fullName evidence="4">1,4-alpha-glucan branching enzyme</fullName>
    </submittedName>
</protein>
<dbReference type="SMART" id="SM00642">
    <property type="entry name" value="Aamy"/>
    <property type="match status" value="1"/>
</dbReference>
<dbReference type="NCBIfam" id="TIGR04183">
    <property type="entry name" value="Por_Secre_tail"/>
    <property type="match status" value="1"/>
</dbReference>
<dbReference type="SUPFAM" id="SSF81296">
    <property type="entry name" value="E set domains"/>
    <property type="match status" value="1"/>
</dbReference>
<dbReference type="STRING" id="866536.Belba_3343"/>
<dbReference type="PATRIC" id="fig|866536.3.peg.3462"/>
<accession>I3Z9C9</accession>
<dbReference type="AlphaFoldDB" id="I3Z9C9"/>
<dbReference type="EMBL" id="CP003281">
    <property type="protein sequence ID" value="AFL85847.1"/>
    <property type="molecule type" value="Genomic_DNA"/>
</dbReference>
<dbReference type="GO" id="GO:0005975">
    <property type="term" value="P:carbohydrate metabolic process"/>
    <property type="evidence" value="ECO:0007669"/>
    <property type="project" value="InterPro"/>
</dbReference>
<feature type="domain" description="Glycosyl hydrolase family 13 catalytic" evidence="3">
    <location>
        <begin position="387"/>
        <end position="741"/>
    </location>
</feature>
<dbReference type="KEGG" id="bbd:Belba_3343"/>